<dbReference type="GO" id="GO:0030313">
    <property type="term" value="C:cell envelope"/>
    <property type="evidence" value="ECO:0007669"/>
    <property type="project" value="UniProtKB-SubCell"/>
</dbReference>
<accession>A0A3N6R476</accession>
<comment type="subcellular location">
    <subcellularLocation>
        <location evidence="1">Cell envelope</location>
    </subcellularLocation>
</comment>
<dbReference type="GO" id="GO:0042597">
    <property type="term" value="C:periplasmic space"/>
    <property type="evidence" value="ECO:0007669"/>
    <property type="project" value="UniProtKB-ARBA"/>
</dbReference>
<dbReference type="Gene3D" id="3.10.105.10">
    <property type="entry name" value="Dipeptide-binding Protein, Domain 3"/>
    <property type="match status" value="1"/>
</dbReference>
<dbReference type="InterPro" id="IPR030678">
    <property type="entry name" value="Peptide/Ni-bd"/>
</dbReference>
<reference evidence="6 7" key="1">
    <citation type="journal article" date="2018" name="ACS Chem. Biol.">
        <title>Ketoreductase domain dysfunction expands chemodiversity: malyngamide biosynthesis in the cyanobacterium Okeania hirsuta.</title>
        <authorList>
            <person name="Moss N.A."/>
            <person name="Leao T."/>
            <person name="Rankin M."/>
            <person name="McCullough T.M."/>
            <person name="Qu P."/>
            <person name="Korobeynikov A."/>
            <person name="Smith J.L."/>
            <person name="Gerwick L."/>
            <person name="Gerwick W.H."/>
        </authorList>
    </citation>
    <scope>NUCLEOTIDE SEQUENCE [LARGE SCALE GENOMIC DNA]</scope>
    <source>
        <strain evidence="6 7">PAB10Feb10-1</strain>
    </source>
</reference>
<dbReference type="GO" id="GO:0015833">
    <property type="term" value="P:peptide transport"/>
    <property type="evidence" value="ECO:0007669"/>
    <property type="project" value="TreeGrafter"/>
</dbReference>
<dbReference type="GO" id="GO:0043190">
    <property type="term" value="C:ATP-binding cassette (ABC) transporter complex"/>
    <property type="evidence" value="ECO:0007669"/>
    <property type="project" value="InterPro"/>
</dbReference>
<dbReference type="GO" id="GO:1904680">
    <property type="term" value="F:peptide transmembrane transporter activity"/>
    <property type="evidence" value="ECO:0007669"/>
    <property type="project" value="TreeGrafter"/>
</dbReference>
<dbReference type="PIRSF" id="PIRSF002741">
    <property type="entry name" value="MppA"/>
    <property type="match status" value="1"/>
</dbReference>
<dbReference type="InterPro" id="IPR000914">
    <property type="entry name" value="SBP_5_dom"/>
</dbReference>
<evidence type="ECO:0000259" key="5">
    <source>
        <dbReference type="Pfam" id="PF00496"/>
    </source>
</evidence>
<proteinExistence type="inferred from homology"/>
<evidence type="ECO:0000313" key="6">
    <source>
        <dbReference type="EMBL" id="RQH25786.1"/>
    </source>
</evidence>
<name>A0A3N6R476_9CYAN</name>
<evidence type="ECO:0000256" key="4">
    <source>
        <dbReference type="ARBA" id="ARBA00022729"/>
    </source>
</evidence>
<feature type="domain" description="Solute-binding protein family 5" evidence="5">
    <location>
        <begin position="117"/>
        <end position="482"/>
    </location>
</feature>
<keyword evidence="4" id="KW-0732">Signal</keyword>
<dbReference type="RefSeq" id="WP_124155561.1">
    <property type="nucleotide sequence ID" value="NZ_CAWOLW010000222.1"/>
</dbReference>
<dbReference type="Gene3D" id="3.40.190.10">
    <property type="entry name" value="Periplasmic binding protein-like II"/>
    <property type="match status" value="1"/>
</dbReference>
<dbReference type="OrthoDB" id="9796817at2"/>
<evidence type="ECO:0000256" key="3">
    <source>
        <dbReference type="ARBA" id="ARBA00022448"/>
    </source>
</evidence>
<dbReference type="CDD" id="cd08519">
    <property type="entry name" value="PBP2_NikA_DppA_OppA_like_20"/>
    <property type="match status" value="1"/>
</dbReference>
<dbReference type="Pfam" id="PF00496">
    <property type="entry name" value="SBP_bac_5"/>
    <property type="match status" value="1"/>
</dbReference>
<evidence type="ECO:0000256" key="2">
    <source>
        <dbReference type="ARBA" id="ARBA00005695"/>
    </source>
</evidence>
<organism evidence="6 7">
    <name type="scientific">Okeania hirsuta</name>
    <dbReference type="NCBI Taxonomy" id="1458930"/>
    <lineage>
        <taxon>Bacteria</taxon>
        <taxon>Bacillati</taxon>
        <taxon>Cyanobacteriota</taxon>
        <taxon>Cyanophyceae</taxon>
        <taxon>Oscillatoriophycideae</taxon>
        <taxon>Oscillatoriales</taxon>
        <taxon>Microcoleaceae</taxon>
        <taxon>Okeania</taxon>
    </lineage>
</organism>
<keyword evidence="7" id="KW-1185">Reference proteome</keyword>
<dbReference type="PANTHER" id="PTHR30290">
    <property type="entry name" value="PERIPLASMIC BINDING COMPONENT OF ABC TRANSPORTER"/>
    <property type="match status" value="1"/>
</dbReference>
<dbReference type="AlphaFoldDB" id="A0A3N6R476"/>
<protein>
    <submittedName>
        <fullName evidence="6">Peptide ABC transporter substrate-binding protein</fullName>
    </submittedName>
</protein>
<evidence type="ECO:0000313" key="7">
    <source>
        <dbReference type="Proteomes" id="UP000269154"/>
    </source>
</evidence>
<keyword evidence="3" id="KW-0813">Transport</keyword>
<dbReference type="InterPro" id="IPR039424">
    <property type="entry name" value="SBP_5"/>
</dbReference>
<dbReference type="PANTHER" id="PTHR30290:SF10">
    <property type="entry name" value="PERIPLASMIC OLIGOPEPTIDE-BINDING PROTEIN-RELATED"/>
    <property type="match status" value="1"/>
</dbReference>
<dbReference type="PROSITE" id="PS51257">
    <property type="entry name" value="PROKAR_LIPOPROTEIN"/>
    <property type="match status" value="1"/>
</dbReference>
<sequence length="573" mass="64713">MFKHQLFNSVNRSRQLIIQFISLFCLCCFLVISCSQPQNNPNNTSTAEIQTNRITIGTTLKPRTVDPADAYEVISGNLLYNLGDRLYGYKLGTTELVPNLLYNLGDRLYGYKLGTTELVPQLATEMPKISEDGITYTIPIRQGVTFHDGTPFNSEAMAFSLKRFIENEGPPSSLLANTVESVEATGEYQLTIKLKKPFAAFTPLLAFSGLCAVSPQAYTIDENKFKPDTFIGTGPYKLVEYSTDVLRLDIFDNYWGEKPQNQGIDIQIFSSSANLFNAFKTGAIDVAYLSLDTDQISNLEQESERQGWQVISTDGKTVNYIVLNINSAPLDNKAVRQALAAIVDRNLLNKRVLREQAEPIYSLIPNKFEGYKPVFQENYGDGNFDKSKELLKEAGHSQDNPAKIEIWYASNSTKRQLVASTLKASVEEKIDGLMELELNSVEAATAFKNLDKGLYQTFMLDWYGDFVDADNYIQPFLECTKGSEETGCEAGASQFQGSFYYSDRINQLIEEQRQEQNPEKRQDIFREIQDLLGEDVPFIPLWLDKDYVFAQKNINGVNLEPTQQFPFWTINKS</sequence>
<evidence type="ECO:0000256" key="1">
    <source>
        <dbReference type="ARBA" id="ARBA00004196"/>
    </source>
</evidence>
<gene>
    <name evidence="6" type="ORF">D5R40_29140</name>
</gene>
<dbReference type="SUPFAM" id="SSF53850">
    <property type="entry name" value="Periplasmic binding protein-like II"/>
    <property type="match status" value="1"/>
</dbReference>
<comment type="similarity">
    <text evidence="2">Belongs to the bacterial solute-binding protein 5 family.</text>
</comment>
<dbReference type="Proteomes" id="UP000269154">
    <property type="component" value="Unassembled WGS sequence"/>
</dbReference>
<comment type="caution">
    <text evidence="6">The sequence shown here is derived from an EMBL/GenBank/DDBJ whole genome shotgun (WGS) entry which is preliminary data.</text>
</comment>
<dbReference type="EMBL" id="RCBY01000299">
    <property type="protein sequence ID" value="RQH25786.1"/>
    <property type="molecule type" value="Genomic_DNA"/>
</dbReference>